<keyword evidence="1" id="KW-0175">Coiled coil</keyword>
<proteinExistence type="predicted"/>
<dbReference type="PANTHER" id="PTHR23159:SF31">
    <property type="entry name" value="CENTROSOME-ASSOCIATED PROTEIN CEP250 ISOFORM X1"/>
    <property type="match status" value="1"/>
</dbReference>
<evidence type="ECO:0000256" key="1">
    <source>
        <dbReference type="SAM" id="Coils"/>
    </source>
</evidence>
<evidence type="ECO:0000313" key="3">
    <source>
        <dbReference type="EMBL" id="KAJ1605698.1"/>
    </source>
</evidence>
<protein>
    <submittedName>
        <fullName evidence="3">Uncharacterized protein</fullName>
    </submittedName>
</protein>
<reference evidence="3" key="1">
    <citation type="submission" date="2022-10" db="EMBL/GenBank/DDBJ databases">
        <title>Adaptive evolution leads to modifications in subtelomeric GC content in a zoonotic Cryptosporidium species.</title>
        <authorList>
            <person name="Li J."/>
            <person name="Feng Y."/>
            <person name="Xiao L."/>
        </authorList>
    </citation>
    <scope>NUCLEOTIDE SEQUENCE</scope>
    <source>
        <strain evidence="3">33844</strain>
    </source>
</reference>
<organism evidence="3">
    <name type="scientific">Cryptosporidium canis</name>
    <dbReference type="NCBI Taxonomy" id="195482"/>
    <lineage>
        <taxon>Eukaryota</taxon>
        <taxon>Sar</taxon>
        <taxon>Alveolata</taxon>
        <taxon>Apicomplexa</taxon>
        <taxon>Conoidasida</taxon>
        <taxon>Coccidia</taxon>
        <taxon>Eucoccidiorida</taxon>
        <taxon>Eimeriorina</taxon>
        <taxon>Cryptosporidiidae</taxon>
        <taxon>Cryptosporidium</taxon>
    </lineage>
</organism>
<dbReference type="Proteomes" id="UP001067231">
    <property type="component" value="Unassembled WGS sequence"/>
</dbReference>
<dbReference type="EMBL" id="JAPCXC010000091">
    <property type="protein sequence ID" value="KAJ1605698.1"/>
    <property type="molecule type" value="Genomic_DNA"/>
</dbReference>
<accession>A0A9D5DEI1</accession>
<feature type="region of interest" description="Disordered" evidence="2">
    <location>
        <begin position="773"/>
        <end position="827"/>
    </location>
</feature>
<dbReference type="OrthoDB" id="341032at2759"/>
<dbReference type="PANTHER" id="PTHR23159">
    <property type="entry name" value="CENTROSOMAL PROTEIN 2"/>
    <property type="match status" value="1"/>
</dbReference>
<dbReference type="AlphaFoldDB" id="A0A9D5DEI1"/>
<feature type="region of interest" description="Disordered" evidence="2">
    <location>
        <begin position="228"/>
        <end position="275"/>
    </location>
</feature>
<evidence type="ECO:0000256" key="2">
    <source>
        <dbReference type="SAM" id="MobiDB-lite"/>
    </source>
</evidence>
<name>A0A9D5DEI1_9CRYT</name>
<feature type="compositionally biased region" description="Basic and acidic residues" evidence="2">
    <location>
        <begin position="228"/>
        <end position="248"/>
    </location>
</feature>
<comment type="caution">
    <text evidence="3">The sequence shown here is derived from an EMBL/GenBank/DDBJ whole genome shotgun (WGS) entry which is preliminary data.</text>
</comment>
<feature type="compositionally biased region" description="Basic and acidic residues" evidence="2">
    <location>
        <begin position="650"/>
        <end position="659"/>
    </location>
</feature>
<gene>
    <name evidence="3" type="ORF">OJ253_3037</name>
</gene>
<feature type="compositionally biased region" description="Basic and acidic residues" evidence="2">
    <location>
        <begin position="783"/>
        <end position="808"/>
    </location>
</feature>
<sequence length="849" mass="96210">MNKNAREEVLDRRMRTNVYDDTSLEEIRGRIRRINGHRTSSLSDIKNFQASIDVSSLKGGDSSTILISESTLLELKSKVDESETQKHFMNALKERLKETTHEKDQLLKRVSADQETIKRNNEDIEQLREEISRLNGNVSELKGILESSKQRIAELETSNDGNNIMTGMDMQSRIESMVDCTFKSKEVKTLQDELLLNDELSPDSSETSSKVTVKSNIRHVLFNDRTERFGDSKAEMEQKRRSSERHGDFGSGSLEDSTGAGRQGGGRADSPGGKRDWMRMMMQLNGFIDFKSKMVLVRQYLTDEEAQILGETIFECGGLVQSEAGSSIEKRFSNIGYSGPSENKVRMIFSPLKTEVGEIIYRLEKSEDDEDQVYLEKKNLLSKLDEQIRLLKDKIEVVGTASGRTSGSSSRVMSFSDVTTEKSSMDSIPTINSSRSSKFSSRLKSNSDATFMMNRRLLYTLVRVKLWIMEEILYDEQILDESASSRDEFGDCSSSRCLADNLESAYDHIINIDNETYSARNNEYLSIGIIQMLYILNKQWERSINNESKLLNQLQEMVRIYHRIKNLLTSQSTNNVSSSRDFGGDYKTGGSDIDSLQLFNENNYVLLVEKELTSLGLGIFSGRDLSIGGGGNKRTSCNSTEQRSEALSAAEDRHNDYKGSADGLLSREQVNEILRHLENFPDPYIANRNEMFAIRELIRPLKSYGRRAPEPYIGFFAMMTQRLDSDIVQHDREIRAFQKVIKGLEDQCDRQQEELEELHEELEQLYDIVENNCDEPKNAGLTESEHSNDGITGKEGEDSEMAEKERSEASQAHITDPKGETDPKLASQLSEKEWISLCKQTSLGLSSEG</sequence>
<feature type="region of interest" description="Disordered" evidence="2">
    <location>
        <begin position="630"/>
        <end position="661"/>
    </location>
</feature>
<feature type="coiled-coil region" evidence="1">
    <location>
        <begin position="89"/>
        <end position="158"/>
    </location>
</feature>